<organism evidence="3 4">
    <name type="scientific">Aspergillus granulosus</name>
    <dbReference type="NCBI Taxonomy" id="176169"/>
    <lineage>
        <taxon>Eukaryota</taxon>
        <taxon>Fungi</taxon>
        <taxon>Dikarya</taxon>
        <taxon>Ascomycota</taxon>
        <taxon>Pezizomycotina</taxon>
        <taxon>Eurotiomycetes</taxon>
        <taxon>Eurotiomycetidae</taxon>
        <taxon>Eurotiales</taxon>
        <taxon>Aspergillaceae</taxon>
        <taxon>Aspergillus</taxon>
        <taxon>Aspergillus subgen. Nidulantes</taxon>
    </lineage>
</organism>
<reference evidence="3 4" key="1">
    <citation type="submission" date="2024-07" db="EMBL/GenBank/DDBJ databases">
        <title>Section-level genome sequencing and comparative genomics of Aspergillus sections Usti and Cavernicolus.</title>
        <authorList>
            <consortium name="Lawrence Berkeley National Laboratory"/>
            <person name="Nybo J.L."/>
            <person name="Vesth T.C."/>
            <person name="Theobald S."/>
            <person name="Frisvad J.C."/>
            <person name="Larsen T.O."/>
            <person name="Kjaerboelling I."/>
            <person name="Rothschild-Mancinelli K."/>
            <person name="Lyhne E.K."/>
            <person name="Kogle M.E."/>
            <person name="Barry K."/>
            <person name="Clum A."/>
            <person name="Na H."/>
            <person name="Ledsgaard L."/>
            <person name="Lin J."/>
            <person name="Lipzen A."/>
            <person name="Kuo A."/>
            <person name="Riley R."/>
            <person name="Mondo S."/>
            <person name="Labutti K."/>
            <person name="Haridas S."/>
            <person name="Pangalinan J."/>
            <person name="Salamov A.A."/>
            <person name="Simmons B.A."/>
            <person name="Magnuson J.K."/>
            <person name="Chen J."/>
            <person name="Drula E."/>
            <person name="Henrissat B."/>
            <person name="Wiebenga A."/>
            <person name="Lubbers R.J."/>
            <person name="Gomes A.C."/>
            <person name="Makela M.R."/>
            <person name="Stajich J."/>
            <person name="Grigoriev I.V."/>
            <person name="Mortensen U.H."/>
            <person name="De Vries R.P."/>
            <person name="Baker S.E."/>
            <person name="Andersen M.R."/>
        </authorList>
    </citation>
    <scope>NUCLEOTIDE SEQUENCE [LARGE SCALE GENOMIC DNA]</scope>
    <source>
        <strain evidence="3 4">CBS 588.65</strain>
    </source>
</reference>
<evidence type="ECO:0000256" key="1">
    <source>
        <dbReference type="PROSITE-ProRule" id="PRU00175"/>
    </source>
</evidence>
<protein>
    <recommendedName>
        <fullName evidence="2">RING-type domain-containing protein</fullName>
    </recommendedName>
</protein>
<keyword evidence="1" id="KW-0479">Metal-binding</keyword>
<keyword evidence="1" id="KW-0862">Zinc</keyword>
<comment type="caution">
    <text evidence="3">The sequence shown here is derived from an EMBL/GenBank/DDBJ whole genome shotgun (WGS) entry which is preliminary data.</text>
</comment>
<proteinExistence type="predicted"/>
<dbReference type="InterPro" id="IPR013083">
    <property type="entry name" value="Znf_RING/FYVE/PHD"/>
</dbReference>
<evidence type="ECO:0000313" key="3">
    <source>
        <dbReference type="EMBL" id="KAL2818688.1"/>
    </source>
</evidence>
<accession>A0ABR4HT66</accession>
<feature type="domain" description="RING-type" evidence="2">
    <location>
        <begin position="145"/>
        <end position="192"/>
    </location>
</feature>
<dbReference type="SUPFAM" id="SSF57850">
    <property type="entry name" value="RING/U-box"/>
    <property type="match status" value="1"/>
</dbReference>
<dbReference type="InterPro" id="IPR001841">
    <property type="entry name" value="Znf_RING"/>
</dbReference>
<dbReference type="PROSITE" id="PS50089">
    <property type="entry name" value="ZF_RING_2"/>
    <property type="match status" value="1"/>
</dbReference>
<gene>
    <name evidence="3" type="ORF">BJX63DRAFT_419211</name>
</gene>
<name>A0ABR4HT66_9EURO</name>
<keyword evidence="1" id="KW-0863">Zinc-finger</keyword>
<keyword evidence="4" id="KW-1185">Reference proteome</keyword>
<dbReference type="Gene3D" id="3.30.40.10">
    <property type="entry name" value="Zinc/RING finger domain, C3HC4 (zinc finger)"/>
    <property type="match status" value="1"/>
</dbReference>
<sequence length="252" mass="28249">MSDPDCTSTCSTSRWQPLESLRKIARLLLCKRNHQHKEDEQVQPLATRWYESARASRVVGQYARDSLTESWQIDSPLYPELDLVDVNSASLTPMDVEPAAAELQFEVPPSSPARIKFGTANADNTSTPVFLCSLRQDDSGGSIECLICHDNAADDIANLQREQCRQRVHLGCMGDWLERRSTRINFNCPQCRGVTRFEASYSTAVPMGEVEDGVDSAGSGRTARGEIASEGALVQDLRRSRRRTRRPDYYAY</sequence>
<dbReference type="EMBL" id="JBFXLT010000013">
    <property type="protein sequence ID" value="KAL2818688.1"/>
    <property type="molecule type" value="Genomic_DNA"/>
</dbReference>
<evidence type="ECO:0000313" key="4">
    <source>
        <dbReference type="Proteomes" id="UP001610334"/>
    </source>
</evidence>
<dbReference type="Proteomes" id="UP001610334">
    <property type="component" value="Unassembled WGS sequence"/>
</dbReference>
<evidence type="ECO:0000259" key="2">
    <source>
        <dbReference type="PROSITE" id="PS50089"/>
    </source>
</evidence>